<keyword evidence="1" id="KW-0472">Membrane</keyword>
<keyword evidence="1" id="KW-0812">Transmembrane</keyword>
<dbReference type="EMBL" id="AP026709">
    <property type="protein sequence ID" value="BDQ37035.1"/>
    <property type="molecule type" value="Genomic_DNA"/>
</dbReference>
<reference evidence="2 3" key="1">
    <citation type="submission" date="2022-08" db="EMBL/GenBank/DDBJ databases">
        <title>Genome Sequence of the sulphate-reducing bacterium, Pseudodesulfovibrio sp. SYK.</title>
        <authorList>
            <person name="Kondo R."/>
            <person name="Kataoka T."/>
        </authorList>
    </citation>
    <scope>NUCLEOTIDE SEQUENCE [LARGE SCALE GENOMIC DNA]</scope>
    <source>
        <strain evidence="2 3">SYK</strain>
    </source>
</reference>
<sequence length="67" mass="7350">MHGIYYVILPLVAVLLVLMSSAALYMGAFKAHRGTTSFAKKVFSGIVSGTVSCLVWSVLYSHHYLGW</sequence>
<keyword evidence="3" id="KW-1185">Reference proteome</keyword>
<dbReference type="RefSeq" id="WP_281762903.1">
    <property type="nucleotide sequence ID" value="NZ_AP026709.1"/>
</dbReference>
<feature type="transmembrane region" description="Helical" evidence="1">
    <location>
        <begin position="6"/>
        <end position="26"/>
    </location>
</feature>
<dbReference type="Proteomes" id="UP001317742">
    <property type="component" value="Chromosome"/>
</dbReference>
<evidence type="ECO:0000256" key="1">
    <source>
        <dbReference type="SAM" id="Phobius"/>
    </source>
</evidence>
<accession>A0ABN6S1C3</accession>
<feature type="transmembrane region" description="Helical" evidence="1">
    <location>
        <begin position="38"/>
        <end position="59"/>
    </location>
</feature>
<evidence type="ECO:0000313" key="2">
    <source>
        <dbReference type="EMBL" id="BDQ37035.1"/>
    </source>
</evidence>
<keyword evidence="1" id="KW-1133">Transmembrane helix</keyword>
<protein>
    <submittedName>
        <fullName evidence="2">Uncharacterized protein</fullName>
    </submittedName>
</protein>
<name>A0ABN6S1C3_9BACT</name>
<proteinExistence type="predicted"/>
<gene>
    <name evidence="2" type="ORF">SYK_13950</name>
</gene>
<organism evidence="2 3">
    <name type="scientific">Pseudodesulfovibrio nedwellii</name>
    <dbReference type="NCBI Taxonomy" id="2973072"/>
    <lineage>
        <taxon>Bacteria</taxon>
        <taxon>Pseudomonadati</taxon>
        <taxon>Thermodesulfobacteriota</taxon>
        <taxon>Desulfovibrionia</taxon>
        <taxon>Desulfovibrionales</taxon>
        <taxon>Desulfovibrionaceae</taxon>
    </lineage>
</organism>
<evidence type="ECO:0000313" key="3">
    <source>
        <dbReference type="Proteomes" id="UP001317742"/>
    </source>
</evidence>